<dbReference type="FunFam" id="3.40.640.10:FF:000004">
    <property type="entry name" value="Acetylornithine aminotransferase"/>
    <property type="match status" value="1"/>
</dbReference>
<keyword evidence="5" id="KW-0028">Amino-acid biosynthesis</keyword>
<evidence type="ECO:0000256" key="4">
    <source>
        <dbReference type="ARBA" id="ARBA00022898"/>
    </source>
</evidence>
<comment type="catalytic activity">
    <reaction evidence="5">
        <text>N(2)-acetyl-L-ornithine + 2-oxoglutarate = N-acetyl-L-glutamate 5-semialdehyde + L-glutamate</text>
        <dbReference type="Rhea" id="RHEA:18049"/>
        <dbReference type="ChEBI" id="CHEBI:16810"/>
        <dbReference type="ChEBI" id="CHEBI:29123"/>
        <dbReference type="ChEBI" id="CHEBI:29985"/>
        <dbReference type="ChEBI" id="CHEBI:57805"/>
        <dbReference type="EC" id="2.6.1.11"/>
    </reaction>
</comment>
<feature type="binding site" evidence="5">
    <location>
        <position position="292"/>
    </location>
    <ligand>
        <name>pyridoxal 5'-phosphate</name>
        <dbReference type="ChEBI" id="CHEBI:597326"/>
    </ligand>
</feature>
<comment type="pathway">
    <text evidence="5">Amino-acid biosynthesis; L-arginine biosynthesis; N(2)-acetyl-L-ornithine from L-glutamate: step 4/4.</text>
</comment>
<feature type="binding site" evidence="5">
    <location>
        <position position="149"/>
    </location>
    <ligand>
        <name>pyridoxal 5'-phosphate</name>
        <dbReference type="ChEBI" id="CHEBI:597326"/>
    </ligand>
</feature>
<dbReference type="OrthoDB" id="5288905at2"/>
<dbReference type="PANTHER" id="PTHR11986">
    <property type="entry name" value="AMINOTRANSFERASE CLASS III"/>
    <property type="match status" value="1"/>
</dbReference>
<protein>
    <recommendedName>
        <fullName evidence="5">Acetylornithine aminotransferase</fullName>
        <shortName evidence="5">ACOAT</shortName>
        <ecNumber evidence="5">2.6.1.11</ecNumber>
    </recommendedName>
</protein>
<dbReference type="SUPFAM" id="SSF53383">
    <property type="entry name" value="PLP-dependent transferases"/>
    <property type="match status" value="1"/>
</dbReference>
<dbReference type="EMBL" id="NPEU01000254">
    <property type="protein sequence ID" value="RAI35569.1"/>
    <property type="molecule type" value="Genomic_DNA"/>
</dbReference>
<comment type="caution">
    <text evidence="6">The sequence shown here is derived from an EMBL/GenBank/DDBJ whole genome shotgun (WGS) entry which is preliminary data.</text>
</comment>
<dbReference type="CDD" id="cd00610">
    <property type="entry name" value="OAT_like"/>
    <property type="match status" value="1"/>
</dbReference>
<dbReference type="HAMAP" id="MF_01107">
    <property type="entry name" value="ArgD_aminotrans_3"/>
    <property type="match status" value="1"/>
</dbReference>
<evidence type="ECO:0000256" key="3">
    <source>
        <dbReference type="ARBA" id="ARBA00022679"/>
    </source>
</evidence>
<keyword evidence="3 5" id="KW-0808">Transferase</keyword>
<gene>
    <name evidence="5" type="primary">argD</name>
    <name evidence="6" type="ORF">CH338_19010</name>
</gene>
<dbReference type="PANTHER" id="PTHR11986:SF113">
    <property type="entry name" value="SUCCINYLORNITHINE TRANSAMINASE"/>
    <property type="match status" value="1"/>
</dbReference>
<dbReference type="InterPro" id="IPR015421">
    <property type="entry name" value="PyrdxlP-dep_Trfase_major"/>
</dbReference>
<keyword evidence="7" id="KW-1185">Reference proteome</keyword>
<organism evidence="6 7">
    <name type="scientific">Rhodoplanes elegans</name>
    <dbReference type="NCBI Taxonomy" id="29408"/>
    <lineage>
        <taxon>Bacteria</taxon>
        <taxon>Pseudomonadati</taxon>
        <taxon>Pseudomonadota</taxon>
        <taxon>Alphaproteobacteria</taxon>
        <taxon>Hyphomicrobiales</taxon>
        <taxon>Nitrobacteraceae</taxon>
        <taxon>Rhodoplanes</taxon>
    </lineage>
</organism>
<evidence type="ECO:0000256" key="1">
    <source>
        <dbReference type="ARBA" id="ARBA00022571"/>
    </source>
</evidence>
<evidence type="ECO:0000256" key="5">
    <source>
        <dbReference type="HAMAP-Rule" id="MF_01107"/>
    </source>
</evidence>
<keyword evidence="5" id="KW-0963">Cytoplasm</keyword>
<comment type="miscellaneous">
    <text evidence="5">May also have succinyldiaminopimelate aminotransferase activity, thus carrying out the corresponding step in lysine biosynthesis.</text>
</comment>
<dbReference type="UniPathway" id="UPA00068">
    <property type="reaction ID" value="UER00109"/>
</dbReference>
<dbReference type="PIRSF" id="PIRSF000521">
    <property type="entry name" value="Transaminase_4ab_Lys_Orn"/>
    <property type="match status" value="1"/>
</dbReference>
<keyword evidence="2 5" id="KW-0032">Aminotransferase</keyword>
<comment type="cofactor">
    <cofactor evidence="5">
        <name>pyridoxal 5'-phosphate</name>
        <dbReference type="ChEBI" id="CHEBI:597326"/>
    </cofactor>
    <text evidence="5">Binds 1 pyridoxal phosphate per subunit.</text>
</comment>
<dbReference type="Gene3D" id="3.40.640.10">
    <property type="entry name" value="Type I PLP-dependent aspartate aminotransferase-like (Major domain)"/>
    <property type="match status" value="1"/>
</dbReference>
<dbReference type="InterPro" id="IPR049704">
    <property type="entry name" value="Aminotrans_3_PPA_site"/>
</dbReference>
<comment type="similarity">
    <text evidence="5">Belongs to the class-III pyridoxal-phosphate-dependent aminotransferase family. ArgD subfamily.</text>
</comment>
<feature type="modified residue" description="N6-(pyridoxal phosphate)lysine" evidence="5">
    <location>
        <position position="263"/>
    </location>
</feature>
<sequence>MGRASLRRAPLNSRVARRSSAMSHLLPTYARADLAFERGEGAWLVSTTGERYLDCHCGVAVNALGHAHPVLVEALKAQAEKVWHVSNLFRVPDAERLAARLCEASFADLVFFCNSGAEAMEGAIKVARKYHAANGAPERVRIVTFEGAFHGRTLATLAAGGQKKYMEGFGPPVEGFDQVPYGDLDAVKAAIGPQTAAILVEAVQGEGGVRVGTPQFLRGLREICDQNGLLLVFDEVQTGMGRTGPLFAHQRVGVTPDVMGVAKALGGGFPVGAVLCTAEAGKGMTVGTHGSTFGGNPLAVAAGNAVLDVMLAPGFLEAAQHKALLLKQRLAAVVDRHPTIVREVRGEGLLLGLACVVPNNELITALREEKLLAVAAGDNVVRILPPLIIEETEIAEAVDRIDRAATRLERAAGAAQGVAPKLEGLKG</sequence>
<dbReference type="InterPro" id="IPR015424">
    <property type="entry name" value="PyrdxlP-dep_Trfase"/>
</dbReference>
<dbReference type="Proteomes" id="UP000248863">
    <property type="component" value="Unassembled WGS sequence"/>
</dbReference>
<dbReference type="InterPro" id="IPR015422">
    <property type="entry name" value="PyrdxlP-dep_Trfase_small"/>
</dbReference>
<comment type="subunit">
    <text evidence="5">Homodimer.</text>
</comment>
<dbReference type="PROSITE" id="PS00600">
    <property type="entry name" value="AA_TRANSFER_CLASS_3"/>
    <property type="match status" value="1"/>
</dbReference>
<proteinExistence type="inferred from homology"/>
<dbReference type="GO" id="GO:0042802">
    <property type="term" value="F:identical protein binding"/>
    <property type="evidence" value="ECO:0007669"/>
    <property type="project" value="TreeGrafter"/>
</dbReference>
<dbReference type="Gene3D" id="3.90.1150.10">
    <property type="entry name" value="Aspartate Aminotransferase, domain 1"/>
    <property type="match status" value="1"/>
</dbReference>
<dbReference type="GO" id="GO:0005737">
    <property type="term" value="C:cytoplasm"/>
    <property type="evidence" value="ECO:0007669"/>
    <property type="project" value="UniProtKB-SubCell"/>
</dbReference>
<dbReference type="GO" id="GO:0003992">
    <property type="term" value="F:N2-acetyl-L-ornithine:2-oxoglutarate 5-aminotransferase activity"/>
    <property type="evidence" value="ECO:0007669"/>
    <property type="project" value="UniProtKB-UniRule"/>
</dbReference>
<dbReference type="EC" id="2.6.1.11" evidence="5"/>
<feature type="binding site" evidence="5">
    <location>
        <begin position="116"/>
        <end position="117"/>
    </location>
    <ligand>
        <name>pyridoxal 5'-phosphate</name>
        <dbReference type="ChEBI" id="CHEBI:597326"/>
    </ligand>
</feature>
<feature type="binding site" evidence="5">
    <location>
        <position position="291"/>
    </location>
    <ligand>
        <name>N(2)-acetyl-L-ornithine</name>
        <dbReference type="ChEBI" id="CHEBI:57805"/>
    </ligand>
</feature>
<keyword evidence="4 5" id="KW-0663">Pyridoxal phosphate</keyword>
<accession>A0A327K9W0</accession>
<feature type="binding site" evidence="5">
    <location>
        <position position="152"/>
    </location>
    <ligand>
        <name>N(2)-acetyl-L-ornithine</name>
        <dbReference type="ChEBI" id="CHEBI:57805"/>
    </ligand>
</feature>
<dbReference type="InterPro" id="IPR005814">
    <property type="entry name" value="Aminotrans_3"/>
</dbReference>
<comment type="subcellular location">
    <subcellularLocation>
        <location evidence="5">Cytoplasm</location>
    </subcellularLocation>
</comment>
<dbReference type="InterPro" id="IPR050103">
    <property type="entry name" value="Class-III_PLP-dep_AT"/>
</dbReference>
<dbReference type="NCBIfam" id="NF002325">
    <property type="entry name" value="PRK01278.1"/>
    <property type="match status" value="1"/>
</dbReference>
<evidence type="ECO:0000313" key="7">
    <source>
        <dbReference type="Proteomes" id="UP000248863"/>
    </source>
</evidence>
<dbReference type="GO" id="GO:0006526">
    <property type="term" value="P:L-arginine biosynthetic process"/>
    <property type="evidence" value="ECO:0007669"/>
    <property type="project" value="UniProtKB-UniRule"/>
</dbReference>
<name>A0A327K9W0_9BRAD</name>
<dbReference type="AlphaFoldDB" id="A0A327K9W0"/>
<dbReference type="InterPro" id="IPR004636">
    <property type="entry name" value="AcOrn/SuccOrn_fam"/>
</dbReference>
<evidence type="ECO:0000313" key="6">
    <source>
        <dbReference type="EMBL" id="RAI35569.1"/>
    </source>
</evidence>
<dbReference type="GO" id="GO:0030170">
    <property type="term" value="F:pyridoxal phosphate binding"/>
    <property type="evidence" value="ECO:0007669"/>
    <property type="project" value="InterPro"/>
</dbReference>
<keyword evidence="1 5" id="KW-0055">Arginine biosynthesis</keyword>
<dbReference type="Pfam" id="PF00202">
    <property type="entry name" value="Aminotran_3"/>
    <property type="match status" value="1"/>
</dbReference>
<reference evidence="6 7" key="1">
    <citation type="submission" date="2017-07" db="EMBL/GenBank/DDBJ databases">
        <title>Draft Genome Sequences of Select Purple Nonsulfur Bacteria.</title>
        <authorList>
            <person name="Lasarre B."/>
            <person name="Mckinlay J.B."/>
        </authorList>
    </citation>
    <scope>NUCLEOTIDE SEQUENCE [LARGE SCALE GENOMIC DNA]</scope>
    <source>
        <strain evidence="6 7">DSM 11907</strain>
    </source>
</reference>
<feature type="binding site" evidence="5">
    <location>
        <begin position="234"/>
        <end position="237"/>
    </location>
    <ligand>
        <name>pyridoxal 5'-phosphate</name>
        <dbReference type="ChEBI" id="CHEBI:597326"/>
    </ligand>
</feature>
<dbReference type="NCBIfam" id="TIGR00707">
    <property type="entry name" value="argD"/>
    <property type="match status" value="1"/>
</dbReference>
<evidence type="ECO:0000256" key="2">
    <source>
        <dbReference type="ARBA" id="ARBA00022576"/>
    </source>
</evidence>